<sequence length="92" mass="9584">MSALIYLSTLRTGLSVPSPLAGEGQGEGCHTTGSVIFEREDNARPRLQARLPKHASRPGPPLSPTLPRKGGGSAPVVRQYVGSNDNHRGGAA</sequence>
<proteinExistence type="predicted"/>
<reference evidence="2 3" key="1">
    <citation type="submission" date="2019-06" db="EMBL/GenBank/DDBJ databases">
        <title>Genomic Encyclopedia of Type Strains, Phase IV (KMG-V): Genome sequencing to study the core and pangenomes of soil and plant-associated prokaryotes.</title>
        <authorList>
            <person name="Whitman W."/>
        </authorList>
    </citation>
    <scope>NUCLEOTIDE SEQUENCE [LARGE SCALE GENOMIC DNA]</scope>
    <source>
        <strain evidence="2 3">BR 10355</strain>
    </source>
</reference>
<dbReference type="AlphaFoldDB" id="A0A560LK57"/>
<evidence type="ECO:0000256" key="1">
    <source>
        <dbReference type="SAM" id="MobiDB-lite"/>
    </source>
</evidence>
<organism evidence="2 3">
    <name type="scientific">Bradyrhizobium macuxiense</name>
    <dbReference type="NCBI Taxonomy" id="1755647"/>
    <lineage>
        <taxon>Bacteria</taxon>
        <taxon>Pseudomonadati</taxon>
        <taxon>Pseudomonadota</taxon>
        <taxon>Alphaproteobacteria</taxon>
        <taxon>Hyphomicrobiales</taxon>
        <taxon>Nitrobacteraceae</taxon>
        <taxon>Bradyrhizobium</taxon>
    </lineage>
</organism>
<gene>
    <name evidence="2" type="ORF">FBZ93_110286</name>
</gene>
<accession>A0A560LK57</accession>
<evidence type="ECO:0000313" key="3">
    <source>
        <dbReference type="Proteomes" id="UP000321304"/>
    </source>
</evidence>
<keyword evidence="3" id="KW-1185">Reference proteome</keyword>
<dbReference type="Proteomes" id="UP000321304">
    <property type="component" value="Unassembled WGS sequence"/>
</dbReference>
<feature type="region of interest" description="Disordered" evidence="1">
    <location>
        <begin position="39"/>
        <end position="92"/>
    </location>
</feature>
<protein>
    <submittedName>
        <fullName evidence="2">Uncharacterized protein</fullName>
    </submittedName>
</protein>
<name>A0A560LK57_9BRAD</name>
<comment type="caution">
    <text evidence="2">The sequence shown here is derived from an EMBL/GenBank/DDBJ whole genome shotgun (WGS) entry which is preliminary data.</text>
</comment>
<dbReference type="EMBL" id="VITY01000010">
    <property type="protein sequence ID" value="TWB93680.1"/>
    <property type="molecule type" value="Genomic_DNA"/>
</dbReference>
<evidence type="ECO:0000313" key="2">
    <source>
        <dbReference type="EMBL" id="TWB93680.1"/>
    </source>
</evidence>